<gene>
    <name evidence="1" type="primary">dpdH</name>
    <name evidence="1" type="ORF">QOL99_04530</name>
</gene>
<sequence>MSAPQPFREIVCWQPQALEEVLTIVAARPSDAVFLATHRPAQMTRRAGEGDQGEVDYDEQAFRDEFLSPARANLLVPVIGSSGSGKSHLIRWLDTQVERTPDRHVVNVPKHSTNLRDVITLILKELQGEVFDQFRDRLARAADGLTVTQAVWDLRSNLAYLIEHMPPSTEIKRANGTALTAQELDFYRSSLPAFLLEDVVRRALDADTSVLTRLIKEALHGRSEDKDAAFAIQAHDLPLTLRDVAAAGAKVRGLYQQLSTNAGVREAAVAVMNHFLAPALQRLYNLSGDDLMSLMRDVRQSLKRQQKTLILLIEDFALLQGIQRPLLEALIDDDQRDLCDIRVAFAVTTGYFKDMETVRTRLSFVVDLDVKPGSQKKTRDVRETLTGLYLNAARHGDAALQANLHHLRAGATVDSACTDCPYRPVCHSSFGSVALANVKGTVGLYPLNASALDVVNRRHQPVPELVNPRELLRGLRETLGEAQEGLPDFEFPTRRFQQAYLPGVEPLSDADVARLTTIPDAARRKQAEAVARIWGAGQPQYAAPRGIHDALGYPFTGSGEAFVPPEPSPEDIEVQDPDVQPTVTKRTPLQYWAAGEVLPQTSATELRNEVVAAVNDALDFEALNLDLGALKARGLWGSHSNVEFDGQANPTRGTGFKLRLPLPRQDRAQVALALGAYRHFKKHGEWPRDLPDAPWQVAETVDAWAQEVLAVVDPRQPGQTPLPLAADLLYWQGVASGLQKGSDTQKEWLVMMLQPPGQPSLDAPAGWRRQLEQWRTAHDRARDELLVFAGIRKGTGKVAMVDAARVLGSMKRRGRRLGGALPPAAWDPNALGDMTAKLLGSVTSAIMEAAQEAARVTEMLDTHLNQDEDLKVTLEEVNKALQAAAKAGVLVTETRYGMEPNETIKRVTKEFSELPLPSIRRTCERLLNAQTPEDQLDAAAKVPWVDARRARDVLQTINRTLTQSLRKAEQAETIGKLQGDAGSLAREVIGELDEVFHVLQALKREVNS</sequence>
<protein>
    <submittedName>
        <fullName evidence="1">Protein DpdH</fullName>
    </submittedName>
</protein>
<name>A0ABT7JFY7_9DEIO</name>
<dbReference type="Proteomes" id="UP001302059">
    <property type="component" value="Unassembled WGS sequence"/>
</dbReference>
<accession>A0ABT7JFY7</accession>
<evidence type="ECO:0000313" key="2">
    <source>
        <dbReference type="Proteomes" id="UP001302059"/>
    </source>
</evidence>
<dbReference type="InterPro" id="IPR027417">
    <property type="entry name" value="P-loop_NTPase"/>
</dbReference>
<organism evidence="1 2">
    <name type="scientific">Deinococcus rhizophilus</name>
    <dbReference type="NCBI Taxonomy" id="3049544"/>
    <lineage>
        <taxon>Bacteria</taxon>
        <taxon>Thermotogati</taxon>
        <taxon>Deinococcota</taxon>
        <taxon>Deinococci</taxon>
        <taxon>Deinococcales</taxon>
        <taxon>Deinococcaceae</taxon>
        <taxon>Deinococcus</taxon>
    </lineage>
</organism>
<comment type="caution">
    <text evidence="1">The sequence shown here is derived from an EMBL/GenBank/DDBJ whole genome shotgun (WGS) entry which is preliminary data.</text>
</comment>
<evidence type="ECO:0000313" key="1">
    <source>
        <dbReference type="EMBL" id="MDL2343415.1"/>
    </source>
</evidence>
<proteinExistence type="predicted"/>
<keyword evidence="2" id="KW-1185">Reference proteome</keyword>
<dbReference type="EMBL" id="JASNGB010000022">
    <property type="protein sequence ID" value="MDL2343415.1"/>
    <property type="molecule type" value="Genomic_DNA"/>
</dbReference>
<dbReference type="NCBIfam" id="NF041065">
    <property type="entry name" value="DpdH"/>
    <property type="match status" value="1"/>
</dbReference>
<dbReference type="RefSeq" id="WP_285521809.1">
    <property type="nucleotide sequence ID" value="NZ_JASNGB010000022.1"/>
</dbReference>
<reference evidence="1 2" key="1">
    <citation type="submission" date="2023-05" db="EMBL/GenBank/DDBJ databases">
        <authorList>
            <person name="Gao F."/>
        </authorList>
    </citation>
    <scope>NUCLEOTIDE SEQUENCE [LARGE SCALE GENOMIC DNA]</scope>
    <source>
        <strain evidence="1 2">MIMF12</strain>
    </source>
</reference>
<dbReference type="SUPFAM" id="SSF52540">
    <property type="entry name" value="P-loop containing nucleoside triphosphate hydrolases"/>
    <property type="match status" value="1"/>
</dbReference>